<dbReference type="GO" id="GO:0017118">
    <property type="term" value="F:lipoyltransferase activity"/>
    <property type="evidence" value="ECO:0007669"/>
    <property type="project" value="TreeGrafter"/>
</dbReference>
<keyword evidence="6" id="KW-0067">ATP-binding</keyword>
<keyword evidence="4 10" id="KW-0436">Ligase</keyword>
<evidence type="ECO:0000256" key="7">
    <source>
        <dbReference type="ARBA" id="ARBA00048037"/>
    </source>
</evidence>
<dbReference type="InterPro" id="IPR019491">
    <property type="entry name" value="Lipoate_protein_ligase_C"/>
</dbReference>
<dbReference type="UniPathway" id="UPA00537">
    <property type="reaction ID" value="UER00594"/>
</dbReference>
<dbReference type="Pfam" id="PF21948">
    <property type="entry name" value="LplA-B_cat"/>
    <property type="match status" value="1"/>
</dbReference>
<feature type="domain" description="Lipoate protein ligase C-terminal" evidence="8">
    <location>
        <begin position="243"/>
        <end position="325"/>
    </location>
</feature>
<accession>A0A8A7KJ71</accession>
<organism evidence="10 11">
    <name type="scientific">Iocasia fonsfrigidae</name>
    <dbReference type="NCBI Taxonomy" id="2682810"/>
    <lineage>
        <taxon>Bacteria</taxon>
        <taxon>Bacillati</taxon>
        <taxon>Bacillota</taxon>
        <taxon>Clostridia</taxon>
        <taxon>Halanaerobiales</taxon>
        <taxon>Halanaerobiaceae</taxon>
        <taxon>Iocasia</taxon>
    </lineage>
</organism>
<dbReference type="GO" id="GO:0016979">
    <property type="term" value="F:lipoate-protein ligase activity"/>
    <property type="evidence" value="ECO:0007669"/>
    <property type="project" value="UniProtKB-EC"/>
</dbReference>
<evidence type="ECO:0000259" key="8">
    <source>
        <dbReference type="Pfam" id="PF10437"/>
    </source>
</evidence>
<evidence type="ECO:0000256" key="5">
    <source>
        <dbReference type="ARBA" id="ARBA00022741"/>
    </source>
</evidence>
<dbReference type="GO" id="GO:0005524">
    <property type="term" value="F:ATP binding"/>
    <property type="evidence" value="ECO:0007669"/>
    <property type="project" value="UniProtKB-KW"/>
</dbReference>
<dbReference type="KEGG" id="ifn:GM661_17610"/>
<evidence type="ECO:0000256" key="3">
    <source>
        <dbReference type="ARBA" id="ARBA00012367"/>
    </source>
</evidence>
<dbReference type="SUPFAM" id="SSF55681">
    <property type="entry name" value="Class II aaRS and biotin synthetases"/>
    <property type="match status" value="1"/>
</dbReference>
<dbReference type="Gene3D" id="3.30.930.10">
    <property type="entry name" value="Bira Bifunctional Protein, Domain 2"/>
    <property type="match status" value="1"/>
</dbReference>
<sequence length="330" mass="37941">MPLKTKIIYSLSNNPWYNLALEEFLLESISQDEVLLYLWQNQRTVVIGRNQNAWKECNYKVLKRDEGKLARRLSGGGAVFHDLGNLNFTFIMGRANYYLNRQLRVIIEAVKQLGIGAEFSGRNDLLVEGKKFSGNAFYFAADKAYHHGTLLLDTDFTQMLKYLQVSAEKIASKGIDSVRSRVVNLKELKADLNLEMLKQAMEASFLEEYGGKGQTEYLQPEDISKLKGLYEKYSSWEWLFGSSPDFNVVFEKRFPWGGLELCLQASRGIIEEAVIYSDAMEVELIRKIAEMLKGCIFDIEEISKRIKKINPDQNKEIITDIVSWLKEKNI</sequence>
<evidence type="ECO:0000256" key="4">
    <source>
        <dbReference type="ARBA" id="ARBA00022598"/>
    </source>
</evidence>
<dbReference type="CDD" id="cd16443">
    <property type="entry name" value="LplA"/>
    <property type="match status" value="1"/>
</dbReference>
<evidence type="ECO:0000259" key="9">
    <source>
        <dbReference type="Pfam" id="PF21948"/>
    </source>
</evidence>
<dbReference type="EMBL" id="CP046640">
    <property type="protein sequence ID" value="QTL99639.1"/>
    <property type="molecule type" value="Genomic_DNA"/>
</dbReference>
<dbReference type="NCBIfam" id="TIGR00545">
    <property type="entry name" value="lipoyltrans"/>
    <property type="match status" value="1"/>
</dbReference>
<reference evidence="10" key="1">
    <citation type="submission" date="2019-12" db="EMBL/GenBank/DDBJ databases">
        <authorList>
            <person name="zhang j."/>
            <person name="sun C.M."/>
        </authorList>
    </citation>
    <scope>NUCLEOTIDE SEQUENCE</scope>
    <source>
        <strain evidence="10">NS-1</strain>
    </source>
</reference>
<dbReference type="InterPro" id="IPR004562">
    <property type="entry name" value="LipoylTrfase_LipoateP_Ligase"/>
</dbReference>
<dbReference type="Gene3D" id="3.30.390.50">
    <property type="entry name" value="CO dehydrogenase flavoprotein, C-terminal domain"/>
    <property type="match status" value="1"/>
</dbReference>
<evidence type="ECO:0000313" key="10">
    <source>
        <dbReference type="EMBL" id="QTL99639.1"/>
    </source>
</evidence>
<dbReference type="AlphaFoldDB" id="A0A8A7KJ71"/>
<keyword evidence="11" id="KW-1185">Reference proteome</keyword>
<name>A0A8A7KJ71_9FIRM</name>
<dbReference type="RefSeq" id="WP_230867971.1">
    <property type="nucleotide sequence ID" value="NZ_CP046640.1"/>
</dbReference>
<evidence type="ECO:0000256" key="1">
    <source>
        <dbReference type="ARBA" id="ARBA00005085"/>
    </source>
</evidence>
<dbReference type="InterPro" id="IPR004143">
    <property type="entry name" value="BPL_LPL_catalytic"/>
</dbReference>
<dbReference type="GO" id="GO:0005737">
    <property type="term" value="C:cytoplasm"/>
    <property type="evidence" value="ECO:0007669"/>
    <property type="project" value="TreeGrafter"/>
</dbReference>
<dbReference type="GO" id="GO:0009249">
    <property type="term" value="P:protein lipoylation"/>
    <property type="evidence" value="ECO:0007669"/>
    <property type="project" value="InterPro"/>
</dbReference>
<dbReference type="PANTHER" id="PTHR12561:SF3">
    <property type="entry name" value="LIPOYLTRANSFERASE 1, MITOCHONDRIAL"/>
    <property type="match status" value="1"/>
</dbReference>
<dbReference type="InterPro" id="IPR045864">
    <property type="entry name" value="aa-tRNA-synth_II/BPL/LPL"/>
</dbReference>
<proteinExistence type="predicted"/>
<comment type="pathway">
    <text evidence="2">Protein modification; protein lipoylation via exogenous pathway; protein N(6)-(lipoyl)lysine from lipoate: step 1/2.</text>
</comment>
<comment type="catalytic activity">
    <reaction evidence="7">
        <text>L-lysyl-[lipoyl-carrier protein] + (R)-lipoate + ATP = N(6)-[(R)-lipoyl]-L-lysyl-[lipoyl-carrier protein] + AMP + diphosphate + H(+)</text>
        <dbReference type="Rhea" id="RHEA:49288"/>
        <dbReference type="Rhea" id="RHEA-COMP:10500"/>
        <dbReference type="Rhea" id="RHEA-COMP:10502"/>
        <dbReference type="ChEBI" id="CHEBI:15378"/>
        <dbReference type="ChEBI" id="CHEBI:29969"/>
        <dbReference type="ChEBI" id="CHEBI:30616"/>
        <dbReference type="ChEBI" id="CHEBI:33019"/>
        <dbReference type="ChEBI" id="CHEBI:83088"/>
        <dbReference type="ChEBI" id="CHEBI:83099"/>
        <dbReference type="ChEBI" id="CHEBI:456215"/>
        <dbReference type="EC" id="6.3.1.20"/>
    </reaction>
</comment>
<feature type="domain" description="BPL/LPL catalytic" evidence="9">
    <location>
        <begin position="14"/>
        <end position="205"/>
    </location>
</feature>
<dbReference type="Proteomes" id="UP000665020">
    <property type="component" value="Chromosome"/>
</dbReference>
<comment type="pathway">
    <text evidence="1">Protein modification; protein lipoylation via exogenous pathway; protein N(6)-(lipoyl)lysine from lipoate: step 2/2.</text>
</comment>
<evidence type="ECO:0000256" key="2">
    <source>
        <dbReference type="ARBA" id="ARBA00005124"/>
    </source>
</evidence>
<gene>
    <name evidence="10" type="ORF">GM661_17610</name>
</gene>
<evidence type="ECO:0000313" key="11">
    <source>
        <dbReference type="Proteomes" id="UP000665020"/>
    </source>
</evidence>
<dbReference type="EC" id="6.3.1.20" evidence="3"/>
<protein>
    <recommendedName>
        <fullName evidence="3">lipoate--protein ligase</fullName>
        <ecNumber evidence="3">6.3.1.20</ecNumber>
    </recommendedName>
</protein>
<keyword evidence="5" id="KW-0547">Nucleotide-binding</keyword>
<dbReference type="Pfam" id="PF10437">
    <property type="entry name" value="Lip_prot_lig_C"/>
    <property type="match status" value="1"/>
</dbReference>
<dbReference type="SUPFAM" id="SSF82649">
    <property type="entry name" value="SufE/NifU"/>
    <property type="match status" value="1"/>
</dbReference>
<evidence type="ECO:0000256" key="6">
    <source>
        <dbReference type="ARBA" id="ARBA00022840"/>
    </source>
</evidence>
<dbReference type="PANTHER" id="PTHR12561">
    <property type="entry name" value="LIPOATE-PROTEIN LIGASE"/>
    <property type="match status" value="1"/>
</dbReference>